<reference evidence="2" key="1">
    <citation type="journal article" date="2022" name="bioRxiv">
        <title>Sequencing and chromosome-scale assembly of the giantPleurodeles waltlgenome.</title>
        <authorList>
            <person name="Brown T."/>
            <person name="Elewa A."/>
            <person name="Iarovenko S."/>
            <person name="Subramanian E."/>
            <person name="Araus A.J."/>
            <person name="Petzold A."/>
            <person name="Susuki M."/>
            <person name="Suzuki K.-i.T."/>
            <person name="Hayashi T."/>
            <person name="Toyoda A."/>
            <person name="Oliveira C."/>
            <person name="Osipova E."/>
            <person name="Leigh N.D."/>
            <person name="Simon A."/>
            <person name="Yun M.H."/>
        </authorList>
    </citation>
    <scope>NUCLEOTIDE SEQUENCE</scope>
    <source>
        <strain evidence="2">20211129_DDA</strain>
        <tissue evidence="2">Liver</tissue>
    </source>
</reference>
<name>A0AAV7UBV4_PLEWA</name>
<gene>
    <name evidence="2" type="ORF">NDU88_003370</name>
</gene>
<keyword evidence="3" id="KW-1185">Reference proteome</keyword>
<sequence length="72" mass="7620">MDQKRQDPEEDVVIDLDGEDSRSSGAVVKAADVATAIEVRHQAGLPNREEGISNKGIGGAQTPPVECGATFW</sequence>
<accession>A0AAV7UBV4</accession>
<evidence type="ECO:0000313" key="3">
    <source>
        <dbReference type="Proteomes" id="UP001066276"/>
    </source>
</evidence>
<dbReference type="EMBL" id="JANPWB010000005">
    <property type="protein sequence ID" value="KAJ1186589.1"/>
    <property type="molecule type" value="Genomic_DNA"/>
</dbReference>
<evidence type="ECO:0000256" key="1">
    <source>
        <dbReference type="SAM" id="MobiDB-lite"/>
    </source>
</evidence>
<evidence type="ECO:0000313" key="2">
    <source>
        <dbReference type="EMBL" id="KAJ1186589.1"/>
    </source>
</evidence>
<protein>
    <submittedName>
        <fullName evidence="2">Uncharacterized protein</fullName>
    </submittedName>
</protein>
<dbReference type="Proteomes" id="UP001066276">
    <property type="component" value="Chromosome 3_1"/>
</dbReference>
<organism evidence="2 3">
    <name type="scientific">Pleurodeles waltl</name>
    <name type="common">Iberian ribbed newt</name>
    <dbReference type="NCBI Taxonomy" id="8319"/>
    <lineage>
        <taxon>Eukaryota</taxon>
        <taxon>Metazoa</taxon>
        <taxon>Chordata</taxon>
        <taxon>Craniata</taxon>
        <taxon>Vertebrata</taxon>
        <taxon>Euteleostomi</taxon>
        <taxon>Amphibia</taxon>
        <taxon>Batrachia</taxon>
        <taxon>Caudata</taxon>
        <taxon>Salamandroidea</taxon>
        <taxon>Salamandridae</taxon>
        <taxon>Pleurodelinae</taxon>
        <taxon>Pleurodeles</taxon>
    </lineage>
</organism>
<comment type="caution">
    <text evidence="2">The sequence shown here is derived from an EMBL/GenBank/DDBJ whole genome shotgun (WGS) entry which is preliminary data.</text>
</comment>
<dbReference type="AlphaFoldDB" id="A0AAV7UBV4"/>
<feature type="region of interest" description="Disordered" evidence="1">
    <location>
        <begin position="45"/>
        <end position="72"/>
    </location>
</feature>
<proteinExistence type="predicted"/>
<feature type="region of interest" description="Disordered" evidence="1">
    <location>
        <begin position="1"/>
        <end position="20"/>
    </location>
</feature>
<feature type="compositionally biased region" description="Acidic residues" evidence="1">
    <location>
        <begin position="8"/>
        <end position="18"/>
    </location>
</feature>